<dbReference type="eggNOG" id="ENOG5033DKJ">
    <property type="taxonomic scope" value="Bacteria"/>
</dbReference>
<accession>A0A059G6P2</accession>
<gene>
    <name evidence="1" type="ORF">HOC_10814</name>
</gene>
<organism evidence="1 2">
    <name type="scientific">Hyphomonas oceanitis SCH89</name>
    <dbReference type="NCBI Taxonomy" id="1280953"/>
    <lineage>
        <taxon>Bacteria</taxon>
        <taxon>Pseudomonadati</taxon>
        <taxon>Pseudomonadota</taxon>
        <taxon>Alphaproteobacteria</taxon>
        <taxon>Hyphomonadales</taxon>
        <taxon>Hyphomonadaceae</taxon>
        <taxon>Hyphomonas</taxon>
    </lineage>
</organism>
<keyword evidence="2" id="KW-1185">Reference proteome</keyword>
<dbReference type="PATRIC" id="fig|1280953.3.peg.2182"/>
<evidence type="ECO:0000313" key="2">
    <source>
        <dbReference type="Proteomes" id="UP000024942"/>
    </source>
</evidence>
<dbReference type="AlphaFoldDB" id="A0A059G6P2"/>
<evidence type="ECO:0000313" key="1">
    <source>
        <dbReference type="EMBL" id="KDA02481.1"/>
    </source>
</evidence>
<comment type="caution">
    <text evidence="1">The sequence shown here is derived from an EMBL/GenBank/DDBJ whole genome shotgun (WGS) entry which is preliminary data.</text>
</comment>
<sequence length="162" mass="18029">MSRRPLGAADADSRAILELSRRQIIAGSVAVAIVKDLPAQTDPAVDVCRAWLAREAEHEALIRRWQKLENYLIHERSWLELSEQECAAIPEVAELDAIDERLDALHEKRQELLTSLPKVYSTTPQGLALKLAVAAIIVMPDENEEAHNLLTSALHDLQTLAL</sequence>
<dbReference type="Proteomes" id="UP000024942">
    <property type="component" value="Unassembled WGS sequence"/>
</dbReference>
<dbReference type="EMBL" id="ARYL01000014">
    <property type="protein sequence ID" value="KDA02481.1"/>
    <property type="molecule type" value="Genomic_DNA"/>
</dbReference>
<name>A0A059G6P2_9PROT</name>
<proteinExistence type="predicted"/>
<reference evidence="1 2" key="1">
    <citation type="journal article" date="2014" name="Antonie Van Leeuwenhoek">
        <title>Hyphomonas beringensis sp. nov. and Hyphomonas chukchiensis sp. nov., isolated from surface seawater of the Bering Sea and Chukchi Sea.</title>
        <authorList>
            <person name="Li C."/>
            <person name="Lai Q."/>
            <person name="Li G."/>
            <person name="Dong C."/>
            <person name="Wang J."/>
            <person name="Liao Y."/>
            <person name="Shao Z."/>
        </authorList>
    </citation>
    <scope>NUCLEOTIDE SEQUENCE [LARGE SCALE GENOMIC DNA]</scope>
    <source>
        <strain evidence="1 2">SCH89</strain>
    </source>
</reference>
<dbReference type="STRING" id="1280953.HOC_10814"/>
<protein>
    <submittedName>
        <fullName evidence="1">Uncharacterized protein</fullName>
    </submittedName>
</protein>